<dbReference type="EMBL" id="LAZP02000318">
    <property type="protein sequence ID" value="PFH58185.1"/>
    <property type="molecule type" value="Genomic_DNA"/>
</dbReference>
<keyword evidence="3" id="KW-1185">Reference proteome</keyword>
<name>A0A2A9P9J0_OPHUN</name>
<comment type="caution">
    <text evidence="2">The sequence shown here is derived from an EMBL/GenBank/DDBJ whole genome shotgun (WGS) entry which is preliminary data.</text>
</comment>
<dbReference type="Pfam" id="PF20150">
    <property type="entry name" value="2EXR"/>
    <property type="match status" value="1"/>
</dbReference>
<reference evidence="2 3" key="1">
    <citation type="journal article" date="2015" name="BMC Genomics">
        <title>Gene expression during zombie ant biting behavior reflects the complexity underlying fungal parasitic behavioral manipulation.</title>
        <authorList>
            <person name="de Bekker C."/>
            <person name="Ohm R.A."/>
            <person name="Loreto R.G."/>
            <person name="Sebastian A."/>
            <person name="Albert I."/>
            <person name="Merrow M."/>
            <person name="Brachmann A."/>
            <person name="Hughes D.P."/>
        </authorList>
    </citation>
    <scope>NUCLEOTIDE SEQUENCE [LARGE SCALE GENOMIC DNA]</scope>
    <source>
        <strain evidence="2 3">SC16a</strain>
    </source>
</reference>
<organism evidence="2 3">
    <name type="scientific">Ophiocordyceps unilateralis</name>
    <name type="common">Zombie-ant fungus</name>
    <name type="synonym">Torrubia unilateralis</name>
    <dbReference type="NCBI Taxonomy" id="268505"/>
    <lineage>
        <taxon>Eukaryota</taxon>
        <taxon>Fungi</taxon>
        <taxon>Dikarya</taxon>
        <taxon>Ascomycota</taxon>
        <taxon>Pezizomycotina</taxon>
        <taxon>Sordariomycetes</taxon>
        <taxon>Hypocreomycetidae</taxon>
        <taxon>Hypocreales</taxon>
        <taxon>Ophiocordycipitaceae</taxon>
        <taxon>Ophiocordyceps</taxon>
    </lineage>
</organism>
<evidence type="ECO:0000313" key="2">
    <source>
        <dbReference type="EMBL" id="PFH58185.1"/>
    </source>
</evidence>
<sequence length="269" mass="31468">MDGRFTLFPKLPPELRREIWRFALDKNLTVTGFRRGKDDEEKPIYAVGQLPSDVGQSCYEARVVMRASHVLVEGLGWIHFARHIFLYHGLLEDERLIDDVDECYHLFSRIQHLILDINPHRCDQLFNFIDTLRGSGVQLRSLIFVSPPIDPYHVSTRGPLTVEEWAQMKPVDIWPQPLSPELESPRLLSRKYWLQVDETDVLASPASGRHFRSFFRVFFQVLLYATNVLSQKDSTVFDPKPAFYLCSRDGLRARWEMRKHEEQGKGEQR</sequence>
<gene>
    <name evidence="2" type="ORF">XA68_14042</name>
</gene>
<reference evidence="2 3" key="2">
    <citation type="journal article" date="2017" name="Sci. Rep.">
        <title>Ant-infecting Ophiocordyceps genomes reveal a high diversity of potential behavioral manipulation genes and a possible major role for enterotoxins.</title>
        <authorList>
            <person name="de Bekker C."/>
            <person name="Ohm R.A."/>
            <person name="Evans H.C."/>
            <person name="Brachmann A."/>
            <person name="Hughes D.P."/>
        </authorList>
    </citation>
    <scope>NUCLEOTIDE SEQUENCE [LARGE SCALE GENOMIC DNA]</scope>
    <source>
        <strain evidence="2 3">SC16a</strain>
    </source>
</reference>
<evidence type="ECO:0000313" key="3">
    <source>
        <dbReference type="Proteomes" id="UP000037136"/>
    </source>
</evidence>
<dbReference type="Proteomes" id="UP000037136">
    <property type="component" value="Unassembled WGS sequence"/>
</dbReference>
<dbReference type="OrthoDB" id="4914638at2759"/>
<dbReference type="InterPro" id="IPR045518">
    <property type="entry name" value="2EXR"/>
</dbReference>
<dbReference type="AlphaFoldDB" id="A0A2A9P9J0"/>
<evidence type="ECO:0000259" key="1">
    <source>
        <dbReference type="Pfam" id="PF20150"/>
    </source>
</evidence>
<feature type="domain" description="2EXR" evidence="1">
    <location>
        <begin position="5"/>
        <end position="65"/>
    </location>
</feature>
<accession>A0A2A9P9J0</accession>
<proteinExistence type="predicted"/>
<protein>
    <recommendedName>
        <fullName evidence="1">2EXR domain-containing protein</fullName>
    </recommendedName>
</protein>